<proteinExistence type="predicted"/>
<dbReference type="EMBL" id="KZ994331">
    <property type="protein sequence ID" value="RKO93209.1"/>
    <property type="molecule type" value="Genomic_DNA"/>
</dbReference>
<protein>
    <submittedName>
        <fullName evidence="2">Uncharacterized protein</fullName>
    </submittedName>
</protein>
<organism evidence="2 3">
    <name type="scientific">Blyttiomyces helicus</name>
    <dbReference type="NCBI Taxonomy" id="388810"/>
    <lineage>
        <taxon>Eukaryota</taxon>
        <taxon>Fungi</taxon>
        <taxon>Fungi incertae sedis</taxon>
        <taxon>Chytridiomycota</taxon>
        <taxon>Chytridiomycota incertae sedis</taxon>
        <taxon>Chytridiomycetes</taxon>
        <taxon>Chytridiomycetes incertae sedis</taxon>
        <taxon>Blyttiomyces</taxon>
    </lineage>
</organism>
<feature type="region of interest" description="Disordered" evidence="1">
    <location>
        <begin position="1"/>
        <end position="60"/>
    </location>
</feature>
<dbReference type="Proteomes" id="UP000269721">
    <property type="component" value="Unassembled WGS sequence"/>
</dbReference>
<dbReference type="AlphaFoldDB" id="A0A4P9WJT0"/>
<evidence type="ECO:0000313" key="2">
    <source>
        <dbReference type="EMBL" id="RKO93209.1"/>
    </source>
</evidence>
<evidence type="ECO:0000313" key="3">
    <source>
        <dbReference type="Proteomes" id="UP000269721"/>
    </source>
</evidence>
<reference evidence="3" key="1">
    <citation type="journal article" date="2018" name="Nat. Microbiol.">
        <title>Leveraging single-cell genomics to expand the fungal tree of life.</title>
        <authorList>
            <person name="Ahrendt S.R."/>
            <person name="Quandt C.A."/>
            <person name="Ciobanu D."/>
            <person name="Clum A."/>
            <person name="Salamov A."/>
            <person name="Andreopoulos B."/>
            <person name="Cheng J.F."/>
            <person name="Woyke T."/>
            <person name="Pelin A."/>
            <person name="Henrissat B."/>
            <person name="Reynolds N.K."/>
            <person name="Benny G.L."/>
            <person name="Smith M.E."/>
            <person name="James T.Y."/>
            <person name="Grigoriev I.V."/>
        </authorList>
    </citation>
    <scope>NUCLEOTIDE SEQUENCE [LARGE SCALE GENOMIC DNA]</scope>
</reference>
<accession>A0A4P9WJT0</accession>
<sequence length="204" mass="21523">MTVPPGRSEPAPVLGAQSRGTSMPPGTSRQSSSPSSSPAPPVSQGQEPKGVPPPGPPSLLPLATNALPNGRLASCSDHVTSANLPYATYATNADDVCLACFRKGVMIKEETYYPHVQTLKLVARLPAPDFTQGWIHLCFLFQPIASIVNRVSPKNNAAQVQAQAAQNLQQAQAQAVKGNPPLPAQADANKVRVSLYIARSYSPH</sequence>
<gene>
    <name evidence="2" type="ORF">BDK51DRAFT_52691</name>
</gene>
<evidence type="ECO:0000256" key="1">
    <source>
        <dbReference type="SAM" id="MobiDB-lite"/>
    </source>
</evidence>
<keyword evidence="3" id="KW-1185">Reference proteome</keyword>
<feature type="compositionally biased region" description="Pro residues" evidence="1">
    <location>
        <begin position="50"/>
        <end position="59"/>
    </location>
</feature>
<feature type="compositionally biased region" description="Low complexity" evidence="1">
    <location>
        <begin position="24"/>
        <end position="36"/>
    </location>
</feature>
<name>A0A4P9WJT0_9FUNG</name>
<dbReference type="OrthoDB" id="43460at2759"/>